<sequence>MSTSSLIYTNKIFPRILPIFNFSFFEEEHLPMTSPALDKARGSVRLLLTKNNPIPTSAFRAGAPLMSSVWQMAKRLNSFVI</sequence>
<name>A0A2H1WHP6_SPOFR</name>
<protein>
    <submittedName>
        <fullName evidence="1">SFRICE_024962</fullName>
    </submittedName>
</protein>
<organism evidence="1">
    <name type="scientific">Spodoptera frugiperda</name>
    <name type="common">Fall armyworm</name>
    <dbReference type="NCBI Taxonomy" id="7108"/>
    <lineage>
        <taxon>Eukaryota</taxon>
        <taxon>Metazoa</taxon>
        <taxon>Ecdysozoa</taxon>
        <taxon>Arthropoda</taxon>
        <taxon>Hexapoda</taxon>
        <taxon>Insecta</taxon>
        <taxon>Pterygota</taxon>
        <taxon>Neoptera</taxon>
        <taxon>Endopterygota</taxon>
        <taxon>Lepidoptera</taxon>
        <taxon>Glossata</taxon>
        <taxon>Ditrysia</taxon>
        <taxon>Noctuoidea</taxon>
        <taxon>Noctuidae</taxon>
        <taxon>Amphipyrinae</taxon>
        <taxon>Spodoptera</taxon>
    </lineage>
</organism>
<dbReference type="AlphaFoldDB" id="A0A2H1WHP6"/>
<reference evidence="1" key="1">
    <citation type="submission" date="2016-07" db="EMBL/GenBank/DDBJ databases">
        <authorList>
            <person name="Bretaudeau A."/>
        </authorList>
    </citation>
    <scope>NUCLEOTIDE SEQUENCE</scope>
    <source>
        <strain evidence="1">Rice</strain>
        <tissue evidence="1">Whole body</tissue>
    </source>
</reference>
<dbReference type="EMBL" id="ODYU01008690">
    <property type="protein sequence ID" value="SOQ52476.1"/>
    <property type="molecule type" value="Genomic_DNA"/>
</dbReference>
<accession>A0A2H1WHP6</accession>
<gene>
    <name evidence="1" type="ORF">SFRICE_024962</name>
</gene>
<proteinExistence type="predicted"/>
<evidence type="ECO:0000313" key="1">
    <source>
        <dbReference type="EMBL" id="SOQ52476.1"/>
    </source>
</evidence>